<evidence type="ECO:0000313" key="4">
    <source>
        <dbReference type="EMBL" id="RRN44061.1"/>
    </source>
</evidence>
<dbReference type="InterPro" id="IPR006076">
    <property type="entry name" value="FAD-dep_OxRdtase"/>
</dbReference>
<accession>A0A426FN03</accession>
<keyword evidence="5" id="KW-1185">Reference proteome</keyword>
<reference evidence="4 5" key="1">
    <citation type="submission" date="2018-11" db="EMBL/GenBank/DDBJ databases">
        <title>Genome sequencing of Lautropia sp. KCOM 2505 (= ChDC F240).</title>
        <authorList>
            <person name="Kook J.-K."/>
            <person name="Park S.-N."/>
            <person name="Lim Y.K."/>
        </authorList>
    </citation>
    <scope>NUCLEOTIDE SEQUENCE [LARGE SCALE GENOMIC DNA]</scope>
    <source>
        <strain evidence="4 5">KCOM 2505</strain>
    </source>
</reference>
<evidence type="ECO:0000313" key="5">
    <source>
        <dbReference type="Proteomes" id="UP000270261"/>
    </source>
</evidence>
<protein>
    <submittedName>
        <fullName evidence="4">FAD-binding oxidoreductase</fullName>
    </submittedName>
</protein>
<dbReference type="InterPro" id="IPR036188">
    <property type="entry name" value="FAD/NAD-bd_sf"/>
</dbReference>
<dbReference type="PANTHER" id="PTHR13847:SF289">
    <property type="entry name" value="GLYCINE OXIDASE"/>
    <property type="match status" value="1"/>
</dbReference>
<dbReference type="GO" id="GO:0016491">
    <property type="term" value="F:oxidoreductase activity"/>
    <property type="evidence" value="ECO:0007669"/>
    <property type="project" value="UniProtKB-KW"/>
</dbReference>
<evidence type="ECO:0000256" key="2">
    <source>
        <dbReference type="SAM" id="Phobius"/>
    </source>
</evidence>
<dbReference type="Gene3D" id="3.30.9.10">
    <property type="entry name" value="D-Amino Acid Oxidase, subunit A, domain 2"/>
    <property type="match status" value="1"/>
</dbReference>
<dbReference type="OrthoDB" id="18526at2"/>
<dbReference type="RefSeq" id="WP_125096255.1">
    <property type="nucleotide sequence ID" value="NZ_RRUE01000002.1"/>
</dbReference>
<gene>
    <name evidence="4" type="ORF">EHV23_11815</name>
</gene>
<organism evidence="4 5">
    <name type="scientific">Lautropia dentalis</name>
    <dbReference type="NCBI Taxonomy" id="2490857"/>
    <lineage>
        <taxon>Bacteria</taxon>
        <taxon>Pseudomonadati</taxon>
        <taxon>Pseudomonadota</taxon>
        <taxon>Betaproteobacteria</taxon>
        <taxon>Burkholderiales</taxon>
        <taxon>Burkholderiaceae</taxon>
        <taxon>Lautropia</taxon>
    </lineage>
</organism>
<dbReference type="Pfam" id="PF01266">
    <property type="entry name" value="DAO"/>
    <property type="match status" value="1"/>
</dbReference>
<proteinExistence type="predicted"/>
<feature type="transmembrane region" description="Helical" evidence="2">
    <location>
        <begin position="7"/>
        <end position="27"/>
    </location>
</feature>
<dbReference type="AlphaFoldDB" id="A0A426FN03"/>
<dbReference type="GO" id="GO:0005737">
    <property type="term" value="C:cytoplasm"/>
    <property type="evidence" value="ECO:0007669"/>
    <property type="project" value="TreeGrafter"/>
</dbReference>
<evidence type="ECO:0000256" key="1">
    <source>
        <dbReference type="ARBA" id="ARBA00023002"/>
    </source>
</evidence>
<keyword evidence="2" id="KW-0472">Membrane</keyword>
<sequence length="424" mass="46192">MPSSQRLAADVIVLGAGIVGVSAALALQAQGRRVCLVDQEDPGRGTSFGNAGLIERASLVPYAMPRDPGTVLRMATNTHSAIRFQWRALPWYARWLQRYWHESAPSPLARATEDMRPLIERCVAEHQPLITAAGLQSLVRSDGWIELFRGPQTFATEAALARTQSEHYGLAMEVLDAHALQARLPALRAEGGISGGVHWQDPWTVLSPFKLVQGYAHLFSSGGGDILRADAMALQPADPGWLLPLPDGRSLHASDVVLALGADTGALAEKFGYRLPLRPKRGYHLHFRIDAEHPALPFPVCDSASGFVMATMEDGIRLTTGVHLALPDAPPNYAQAEQDTRIARAFWPLGEPVEAVPWMGRRPCTPDMRPLIGPAPHHRGLWFNVGHAHHGLTLGPVSGRLLAELMTGQQPFTDPSPYAVQRFL</sequence>
<name>A0A426FN03_9BURK</name>
<dbReference type="SUPFAM" id="SSF54373">
    <property type="entry name" value="FAD-linked reductases, C-terminal domain"/>
    <property type="match status" value="1"/>
</dbReference>
<keyword evidence="2" id="KW-0812">Transmembrane</keyword>
<feature type="domain" description="FAD dependent oxidoreductase" evidence="3">
    <location>
        <begin position="10"/>
        <end position="405"/>
    </location>
</feature>
<evidence type="ECO:0000259" key="3">
    <source>
        <dbReference type="Pfam" id="PF01266"/>
    </source>
</evidence>
<keyword evidence="2" id="KW-1133">Transmembrane helix</keyword>
<dbReference type="Proteomes" id="UP000270261">
    <property type="component" value="Unassembled WGS sequence"/>
</dbReference>
<dbReference type="SUPFAM" id="SSF51905">
    <property type="entry name" value="FAD/NAD(P)-binding domain"/>
    <property type="match status" value="1"/>
</dbReference>
<comment type="caution">
    <text evidence="4">The sequence shown here is derived from an EMBL/GenBank/DDBJ whole genome shotgun (WGS) entry which is preliminary data.</text>
</comment>
<dbReference type="Gene3D" id="3.50.50.60">
    <property type="entry name" value="FAD/NAD(P)-binding domain"/>
    <property type="match status" value="2"/>
</dbReference>
<dbReference type="EMBL" id="RRUE01000002">
    <property type="protein sequence ID" value="RRN44061.1"/>
    <property type="molecule type" value="Genomic_DNA"/>
</dbReference>
<keyword evidence="1" id="KW-0560">Oxidoreductase</keyword>
<dbReference type="PANTHER" id="PTHR13847">
    <property type="entry name" value="SARCOSINE DEHYDROGENASE-RELATED"/>
    <property type="match status" value="1"/>
</dbReference>